<reference evidence="1 2" key="1">
    <citation type="submission" date="2024-02" db="EMBL/GenBank/DDBJ databases">
        <title>Discinaceae phylogenomics.</title>
        <authorList>
            <person name="Dirks A.C."/>
            <person name="James T.Y."/>
        </authorList>
    </citation>
    <scope>NUCLEOTIDE SEQUENCE [LARGE SCALE GENOMIC DNA]</scope>
    <source>
        <strain evidence="1 2">ACD0624</strain>
    </source>
</reference>
<keyword evidence="2" id="KW-1185">Reference proteome</keyword>
<evidence type="ECO:0000313" key="2">
    <source>
        <dbReference type="Proteomes" id="UP001447188"/>
    </source>
</evidence>
<gene>
    <name evidence="1" type="ORF">Q9L58_002702</name>
</gene>
<comment type="caution">
    <text evidence="1">The sequence shown here is derived from an EMBL/GenBank/DDBJ whole genome shotgun (WGS) entry which is preliminary data.</text>
</comment>
<dbReference type="EMBL" id="JBBBZM010000024">
    <property type="protein sequence ID" value="KAL0638246.1"/>
    <property type="molecule type" value="Genomic_DNA"/>
</dbReference>
<proteinExistence type="predicted"/>
<organism evidence="1 2">
    <name type="scientific">Discina gigas</name>
    <dbReference type="NCBI Taxonomy" id="1032678"/>
    <lineage>
        <taxon>Eukaryota</taxon>
        <taxon>Fungi</taxon>
        <taxon>Dikarya</taxon>
        <taxon>Ascomycota</taxon>
        <taxon>Pezizomycotina</taxon>
        <taxon>Pezizomycetes</taxon>
        <taxon>Pezizales</taxon>
        <taxon>Discinaceae</taxon>
        <taxon>Discina</taxon>
    </lineage>
</organism>
<name>A0ABR3GRK7_9PEZI</name>
<dbReference type="PANTHER" id="PTHR38846:SF1">
    <property type="entry name" value="C3H1-TYPE DOMAIN-CONTAINING PROTEIN"/>
    <property type="match status" value="1"/>
</dbReference>
<sequence>MDAFYAYYKDFTPNPTLSLFANFDALSLSRNWAPGGRARTRARRHFRNAMIEEFNTTYGTDDCDLGSWQNLCRVVGVASVPDSITQCKKAIRKTHVNLVDLIDLGSSGGVVTAFASLKMLRDYTRETGKYFPKNPTKEGGILKALLRDMARGAEE</sequence>
<protein>
    <submittedName>
        <fullName evidence="1">Uncharacterized protein</fullName>
    </submittedName>
</protein>
<accession>A0ABR3GRK7</accession>
<dbReference type="PANTHER" id="PTHR38846">
    <property type="entry name" value="C3H1-TYPE DOMAIN-CONTAINING PROTEIN"/>
    <property type="match status" value="1"/>
</dbReference>
<evidence type="ECO:0000313" key="1">
    <source>
        <dbReference type="EMBL" id="KAL0638246.1"/>
    </source>
</evidence>
<dbReference type="Proteomes" id="UP001447188">
    <property type="component" value="Unassembled WGS sequence"/>
</dbReference>